<evidence type="ECO:0000259" key="3">
    <source>
        <dbReference type="Pfam" id="PF13719"/>
    </source>
</evidence>
<evidence type="ECO:0000256" key="2">
    <source>
        <dbReference type="SAM" id="Phobius"/>
    </source>
</evidence>
<gene>
    <name evidence="4" type="ORF">SAMN04489707_1001214</name>
</gene>
<keyword evidence="5" id="KW-1185">Reference proteome</keyword>
<dbReference type="Pfam" id="PF13719">
    <property type="entry name" value="Zn_ribbon_5"/>
    <property type="match status" value="1"/>
</dbReference>
<evidence type="ECO:0000313" key="5">
    <source>
        <dbReference type="Proteomes" id="UP000183656"/>
    </source>
</evidence>
<dbReference type="Proteomes" id="UP000183656">
    <property type="component" value="Unassembled WGS sequence"/>
</dbReference>
<evidence type="ECO:0000313" key="4">
    <source>
        <dbReference type="EMBL" id="SFU31934.1"/>
    </source>
</evidence>
<dbReference type="Pfam" id="PF11906">
    <property type="entry name" value="DUF3426"/>
    <property type="match status" value="1"/>
</dbReference>
<accession>A0A1I7F6Z5</accession>
<dbReference type="NCBIfam" id="TIGR02098">
    <property type="entry name" value="MJ0042_CXXC"/>
    <property type="match status" value="1"/>
</dbReference>
<name>A0A1I7F6Z5_9BURK</name>
<feature type="region of interest" description="Disordered" evidence="1">
    <location>
        <begin position="130"/>
        <end position="219"/>
    </location>
</feature>
<dbReference type="AlphaFoldDB" id="A0A1I7F6Z5"/>
<proteinExistence type="predicted"/>
<dbReference type="InterPro" id="IPR021834">
    <property type="entry name" value="DUF3426"/>
</dbReference>
<dbReference type="InterPro" id="IPR011723">
    <property type="entry name" value="Znf/thioredoxin_put"/>
</dbReference>
<protein>
    <submittedName>
        <fullName evidence="4">MJ0042 family finger-like domain-containing protein</fullName>
    </submittedName>
</protein>
<evidence type="ECO:0000256" key="1">
    <source>
        <dbReference type="SAM" id="MobiDB-lite"/>
    </source>
</evidence>
<keyword evidence="2" id="KW-0812">Transmembrane</keyword>
<dbReference type="STRING" id="343013.SAMN04489707_1001214"/>
<organism evidence="4 5">
    <name type="scientific">Paenacidovorax caeni</name>
    <dbReference type="NCBI Taxonomy" id="343013"/>
    <lineage>
        <taxon>Bacteria</taxon>
        <taxon>Pseudomonadati</taxon>
        <taxon>Pseudomonadota</taxon>
        <taxon>Betaproteobacteria</taxon>
        <taxon>Burkholderiales</taxon>
        <taxon>Comamonadaceae</taxon>
        <taxon>Paenacidovorax</taxon>
    </lineage>
</organism>
<keyword evidence="2" id="KW-0472">Membrane</keyword>
<keyword evidence="2" id="KW-1133">Transmembrane helix</keyword>
<dbReference type="RefSeq" id="WP_054255418.1">
    <property type="nucleotide sequence ID" value="NZ_CYIG01000007.1"/>
</dbReference>
<feature type="compositionally biased region" description="Low complexity" evidence="1">
    <location>
        <begin position="175"/>
        <end position="206"/>
    </location>
</feature>
<feature type="transmembrane region" description="Helical" evidence="2">
    <location>
        <begin position="236"/>
        <end position="257"/>
    </location>
</feature>
<dbReference type="OrthoDB" id="5294582at2"/>
<sequence length="388" mass="40057">MSQITCCPSCGTKFKVVADQLRISEGWVRCGQCKEIFDASAHMQAIVVPPLLPDLPLEGPPAHDAPPAPTHEPIAPVLEVPDPVVPAFLAAPAPSPVAVAVAEAEPAEPPQAEADVLPAEVVALAPEVPDAAEGSDGTQASTKEAQAFSAPLPVEPSAQEIPQEACAAVPSELTSEPASDAAPATEPPAASEAASAPAEAPPQSESDGQDVGGELPPEPGFVRAARRRAFWHSTGVRLFLLLLGLVAVAGLALQMAVHQRNALAAAQPQLRPWLEQACAWLGCTIGPDQRIAAVAIDSSGFVKAGRGDSYQLTLALKNLSGAAVAMPAVELTLTDAQDQPVLRRVLFPAELGAPVELAAHGEWSGQTMVVLAGPALRLSGYRVLAFYP</sequence>
<dbReference type="EMBL" id="FPBX01000001">
    <property type="protein sequence ID" value="SFU31934.1"/>
    <property type="molecule type" value="Genomic_DNA"/>
</dbReference>
<reference evidence="4 5" key="1">
    <citation type="submission" date="2016-10" db="EMBL/GenBank/DDBJ databases">
        <authorList>
            <person name="de Groot N.N."/>
        </authorList>
    </citation>
    <scope>NUCLEOTIDE SEQUENCE [LARGE SCALE GENOMIC DNA]</scope>
    <source>
        <strain evidence="4 5">R-24608</strain>
    </source>
</reference>
<feature type="domain" description="Zinc finger/thioredoxin putative" evidence="3">
    <location>
        <begin position="4"/>
        <end position="39"/>
    </location>
</feature>